<dbReference type="GO" id="GO:0019706">
    <property type="term" value="F:protein-cysteine S-palmitoyltransferase activity"/>
    <property type="evidence" value="ECO:0007669"/>
    <property type="project" value="UniProtKB-EC"/>
</dbReference>
<comment type="similarity">
    <text evidence="2">Belongs to the SMG9 family.</text>
</comment>
<organism evidence="10 11">
    <name type="scientific">Scylla paramamosain</name>
    <name type="common">Mud crab</name>
    <dbReference type="NCBI Taxonomy" id="85552"/>
    <lineage>
        <taxon>Eukaryota</taxon>
        <taxon>Metazoa</taxon>
        <taxon>Ecdysozoa</taxon>
        <taxon>Arthropoda</taxon>
        <taxon>Crustacea</taxon>
        <taxon>Multicrustacea</taxon>
        <taxon>Malacostraca</taxon>
        <taxon>Eumalacostraca</taxon>
        <taxon>Eucarida</taxon>
        <taxon>Decapoda</taxon>
        <taxon>Pleocyemata</taxon>
        <taxon>Brachyura</taxon>
        <taxon>Eubrachyura</taxon>
        <taxon>Portunoidea</taxon>
        <taxon>Portunidae</taxon>
        <taxon>Portuninae</taxon>
        <taxon>Scylla</taxon>
    </lineage>
</organism>
<dbReference type="Proteomes" id="UP001487740">
    <property type="component" value="Unassembled WGS sequence"/>
</dbReference>
<feature type="transmembrane region" description="Helical" evidence="7">
    <location>
        <begin position="48"/>
        <end position="70"/>
    </location>
</feature>
<comment type="catalytic activity">
    <reaction evidence="7">
        <text>L-cysteinyl-[protein] + hexadecanoyl-CoA = S-hexadecanoyl-L-cysteinyl-[protein] + CoA</text>
        <dbReference type="Rhea" id="RHEA:36683"/>
        <dbReference type="Rhea" id="RHEA-COMP:10131"/>
        <dbReference type="Rhea" id="RHEA-COMP:11032"/>
        <dbReference type="ChEBI" id="CHEBI:29950"/>
        <dbReference type="ChEBI" id="CHEBI:57287"/>
        <dbReference type="ChEBI" id="CHEBI:57379"/>
        <dbReference type="ChEBI" id="CHEBI:74151"/>
        <dbReference type="EC" id="2.3.1.225"/>
    </reaction>
</comment>
<dbReference type="GO" id="GO:0000184">
    <property type="term" value="P:nuclear-transcribed mRNA catabolic process, nonsense-mediated decay"/>
    <property type="evidence" value="ECO:0007669"/>
    <property type="project" value="UniProtKB-KW"/>
</dbReference>
<dbReference type="InterPro" id="IPR001594">
    <property type="entry name" value="Palmitoyltrfase_DHHC"/>
</dbReference>
<keyword evidence="7" id="KW-0808">Transferase</keyword>
<feature type="compositionally biased region" description="Polar residues" evidence="8">
    <location>
        <begin position="316"/>
        <end position="332"/>
    </location>
</feature>
<keyword evidence="7" id="KW-0012">Acyltransferase</keyword>
<dbReference type="InterPro" id="IPR039177">
    <property type="entry name" value="SMG9"/>
</dbReference>
<keyword evidence="6" id="KW-0866">Nonsense-mediated mRNA decay</keyword>
<feature type="region of interest" description="Disordered" evidence="8">
    <location>
        <begin position="276"/>
        <end position="350"/>
    </location>
</feature>
<reference evidence="10 11" key="1">
    <citation type="submission" date="2023-03" db="EMBL/GenBank/DDBJ databases">
        <title>High-quality genome of Scylla paramamosain provides insights in environmental adaptation.</title>
        <authorList>
            <person name="Zhang L."/>
        </authorList>
    </citation>
    <scope>NUCLEOTIDE SEQUENCE [LARGE SCALE GENOMIC DNA]</scope>
    <source>
        <strain evidence="10">LZ_2023a</strain>
        <tissue evidence="10">Muscle</tissue>
    </source>
</reference>
<proteinExistence type="inferred from homology"/>
<dbReference type="AlphaFoldDB" id="A0AAW0UER7"/>
<evidence type="ECO:0000256" key="2">
    <source>
        <dbReference type="ARBA" id="ARBA00007712"/>
    </source>
</evidence>
<name>A0AAW0UER7_SCYPA</name>
<keyword evidence="4 7" id="KW-1133">Transmembrane helix</keyword>
<dbReference type="EC" id="2.3.1.225" evidence="7"/>
<accession>A0AAW0UER7</accession>
<dbReference type="Pfam" id="PF01529">
    <property type="entry name" value="DHHC"/>
    <property type="match status" value="1"/>
</dbReference>
<feature type="transmembrane region" description="Helical" evidence="7">
    <location>
        <begin position="16"/>
        <end position="36"/>
    </location>
</feature>
<dbReference type="SUPFAM" id="SSF52540">
    <property type="entry name" value="P-loop containing nucleoside triphosphate hydrolases"/>
    <property type="match status" value="1"/>
</dbReference>
<comment type="subcellular location">
    <subcellularLocation>
        <location evidence="1">Membrane</location>
        <topology evidence="1">Multi-pass membrane protein</topology>
    </subcellularLocation>
</comment>
<dbReference type="PROSITE" id="PS50216">
    <property type="entry name" value="DHHC"/>
    <property type="match status" value="1"/>
</dbReference>
<feature type="domain" description="Palmitoyltransferase DHHC" evidence="9">
    <location>
        <begin position="89"/>
        <end position="155"/>
    </location>
</feature>
<dbReference type="PANTHER" id="PTHR14270">
    <property type="entry name" value="NONSENSE-MEDIATED MRNA DECAY FACTOR SMG9"/>
    <property type="match status" value="1"/>
</dbReference>
<evidence type="ECO:0000313" key="10">
    <source>
        <dbReference type="EMBL" id="KAK8398624.1"/>
    </source>
</evidence>
<gene>
    <name evidence="10" type="ORF">O3P69_004039</name>
</gene>
<evidence type="ECO:0000256" key="4">
    <source>
        <dbReference type="ARBA" id="ARBA00022989"/>
    </source>
</evidence>
<feature type="region of interest" description="Disordered" evidence="8">
    <location>
        <begin position="221"/>
        <end position="250"/>
    </location>
</feature>
<feature type="transmembrane region" description="Helical" evidence="7">
    <location>
        <begin position="134"/>
        <end position="151"/>
    </location>
</feature>
<comment type="similarity">
    <text evidence="7">Belongs to the DHHC palmitoyltransferase family.</text>
</comment>
<evidence type="ECO:0000256" key="8">
    <source>
        <dbReference type="SAM" id="MobiDB-lite"/>
    </source>
</evidence>
<dbReference type="InterPro" id="IPR027417">
    <property type="entry name" value="P-loop_NTPase"/>
</dbReference>
<evidence type="ECO:0000313" key="11">
    <source>
        <dbReference type="Proteomes" id="UP001487740"/>
    </source>
</evidence>
<dbReference type="PANTHER" id="PTHR14270:SF0">
    <property type="entry name" value="NONSENSE-MEDIATED MRNA DECAY FACTOR SMG9"/>
    <property type="match status" value="1"/>
</dbReference>
<evidence type="ECO:0000256" key="6">
    <source>
        <dbReference type="ARBA" id="ARBA00023161"/>
    </source>
</evidence>
<evidence type="ECO:0000256" key="5">
    <source>
        <dbReference type="ARBA" id="ARBA00023136"/>
    </source>
</evidence>
<feature type="region of interest" description="Disordered" evidence="8">
    <location>
        <begin position="538"/>
        <end position="557"/>
    </location>
</feature>
<comment type="domain">
    <text evidence="7">The DHHC domain is required for palmitoyltransferase activity.</text>
</comment>
<evidence type="ECO:0000256" key="3">
    <source>
        <dbReference type="ARBA" id="ARBA00022692"/>
    </source>
</evidence>
<sequence>MGKSKTIVPQNSTDRTLFAFMVVGIPFGVVWLGGVIMPHYHHTVDSTVVMHIVSAIFILYNIIHNMLLVIKVDASGRTSYLPSVLKPGWRYCAICQVNYPPRSYHCHACDECILKRDHHCKFTGCCIGYHNHRYFLVGVFYIFLGALYATLTKCVPTWLDDEETGFGNQENHVLLRMIMADVGDKGKYKKKIRKVFHKPDREFDTFLPDTMRAPVIQVLGKPPADFKGGSSNSNNYEHPHPHGWEKRGSGRYHDEWEKRGSLGGVAGTGSVLRISEGSRNSIFSGDSGRPPGRGDESEEPPQSGVVTPTPVILSRARSSSEQRSTSPNSAVVTSRKDSAPVVNAASAPTSQQYHIAPKPLMMEASLIPERMMKGPLRLLDESLSLCDDLGPYLLDQSNFLVVAVMGLQGVGKSSLASLLVDPTINIHKNRSCMFRPESFEQVMSACHGTNGIEIYITAERLMILDCQPLLSSSIMDRLITQEKKFTSDYNSTENLMEVESLQVLTFVMSIAHVVLLVQDVAADPTLIRLLQTCEMMKPSSSSSNTSSSSSSPANSSAAEDTQQYFPHVVFVHNRAPLHYFTPATLKRLQTVYQEAFMGSCLESESRVGVCNSLTYTPLAQTSCGSLVNLFLLPDLHQKDHSPVVSFSEAIREMRRQVLSLRRLPLTHVTLTEKSWYQYVCRTWESVRKWSLFMEYSRLLP</sequence>
<evidence type="ECO:0000256" key="1">
    <source>
        <dbReference type="ARBA" id="ARBA00004141"/>
    </source>
</evidence>
<evidence type="ECO:0000256" key="7">
    <source>
        <dbReference type="RuleBase" id="RU079119"/>
    </source>
</evidence>
<protein>
    <recommendedName>
        <fullName evidence="7">Palmitoyltransferase</fullName>
        <ecNumber evidence="7">2.3.1.225</ecNumber>
    </recommendedName>
</protein>
<dbReference type="GO" id="GO:0016020">
    <property type="term" value="C:membrane"/>
    <property type="evidence" value="ECO:0007669"/>
    <property type="project" value="UniProtKB-SubCell"/>
</dbReference>
<feature type="compositionally biased region" description="Basic and acidic residues" evidence="8">
    <location>
        <begin position="237"/>
        <end position="250"/>
    </location>
</feature>
<keyword evidence="3 7" id="KW-0812">Transmembrane</keyword>
<keyword evidence="11" id="KW-1185">Reference proteome</keyword>
<dbReference type="EMBL" id="JARAKH010000012">
    <property type="protein sequence ID" value="KAK8398624.1"/>
    <property type="molecule type" value="Genomic_DNA"/>
</dbReference>
<evidence type="ECO:0000259" key="9">
    <source>
        <dbReference type="Pfam" id="PF01529"/>
    </source>
</evidence>
<keyword evidence="5 7" id="KW-0472">Membrane</keyword>
<comment type="caution">
    <text evidence="10">The sequence shown here is derived from an EMBL/GenBank/DDBJ whole genome shotgun (WGS) entry which is preliminary data.</text>
</comment>